<dbReference type="AlphaFoldDB" id="A0A423HQP2"/>
<dbReference type="EMBL" id="MOBM01000019">
    <property type="protein sequence ID" value="RON15398.1"/>
    <property type="molecule type" value="Genomic_DNA"/>
</dbReference>
<evidence type="ECO:0000313" key="1">
    <source>
        <dbReference type="EMBL" id="RON15398.1"/>
    </source>
</evidence>
<gene>
    <name evidence="1" type="ORF">BK662_14470</name>
</gene>
<accession>A0A423HQP2</accession>
<name>A0A423HQP2_9PSED</name>
<reference evidence="1 2" key="1">
    <citation type="submission" date="2016-10" db="EMBL/GenBank/DDBJ databases">
        <title>Comparative genome analysis of multiple Pseudomonas spp. focuses on biocontrol and plant growth promoting traits.</title>
        <authorList>
            <person name="Tao X.-Y."/>
            <person name="Taylor C.G."/>
        </authorList>
    </citation>
    <scope>NUCLEOTIDE SEQUENCE [LARGE SCALE GENOMIC DNA]</scope>
    <source>
        <strain evidence="1 2">36C6</strain>
    </source>
</reference>
<comment type="caution">
    <text evidence="1">The sequence shown here is derived from an EMBL/GenBank/DDBJ whole genome shotgun (WGS) entry which is preliminary data.</text>
</comment>
<evidence type="ECO:0000313" key="2">
    <source>
        <dbReference type="Proteomes" id="UP000284002"/>
    </source>
</evidence>
<protein>
    <recommendedName>
        <fullName evidence="3">CdiI immunity protein domain-containing protein</fullName>
    </recommendedName>
</protein>
<evidence type="ECO:0008006" key="3">
    <source>
        <dbReference type="Google" id="ProtNLM"/>
    </source>
</evidence>
<organism evidence="1 2">
    <name type="scientific">Pseudomonas frederiksbergensis</name>
    <dbReference type="NCBI Taxonomy" id="104087"/>
    <lineage>
        <taxon>Bacteria</taxon>
        <taxon>Pseudomonadati</taxon>
        <taxon>Pseudomonadota</taxon>
        <taxon>Gammaproteobacteria</taxon>
        <taxon>Pseudomonadales</taxon>
        <taxon>Pseudomonadaceae</taxon>
        <taxon>Pseudomonas</taxon>
    </lineage>
</organism>
<dbReference type="Proteomes" id="UP000284002">
    <property type="component" value="Unassembled WGS sequence"/>
</dbReference>
<sequence length="140" mass="16678">MLKSPFEKVSLPWEPRLSYILGGLEIYDREEELGEVLRKYNPDLRQERCEVIRKFVLRGLGCLSYRHRFALFKILEGALADREFDFSAQFESDYDECITIAWDETEIVDPRGFFEDIYRLASLEWKDDLHRASLEDQSSW</sequence>
<proteinExistence type="predicted"/>